<sequence>MPECPKCRMVLNIIEENGDVYYHCAACGYKQLFPNWVDHECQKCGFGKAQLLFYGIIVGDEAPLSMYKCLKCGSVVRDGFS</sequence>
<dbReference type="AlphaFoldDB" id="C7DH85"/>
<evidence type="ECO:0000313" key="1">
    <source>
        <dbReference type="EMBL" id="EET89987.1"/>
    </source>
</evidence>
<reference evidence="1 2" key="2">
    <citation type="journal article" date="2010" name="Proc. Natl. Acad. Sci. U.S.A.">
        <title>Enigmatic, ultrasmall, uncultivated Archaea.</title>
        <authorList>
            <person name="Baker B.J."/>
            <person name="Comolli L.R."/>
            <person name="Dick G.J."/>
            <person name="Hauser L.J."/>
            <person name="Hyatt D."/>
            <person name="Dill B.D."/>
            <person name="Land M.L."/>
            <person name="Verberkmoes N.C."/>
            <person name="Hettich R.L."/>
            <person name="Banfield J.F."/>
        </authorList>
    </citation>
    <scope>NUCLEOTIDE SEQUENCE [LARGE SCALE GENOMIC DNA]</scope>
    <source>
        <strain evidence="1">ARMAN-2</strain>
    </source>
</reference>
<keyword evidence="2" id="KW-1185">Reference proteome</keyword>
<accession>C7DH85</accession>
<protein>
    <submittedName>
        <fullName evidence="1">Uncharacterized protein</fullName>
    </submittedName>
</protein>
<dbReference type="Proteomes" id="UP000332487">
    <property type="component" value="Unassembled WGS sequence"/>
</dbReference>
<gene>
    <name evidence="1" type="ORF">UNLARM2_0431</name>
</gene>
<name>C7DH85_MICA2</name>
<organism evidence="1 2">
    <name type="scientific">Candidatus Micrarchaeum acidiphilum ARMAN-2</name>
    <dbReference type="NCBI Taxonomy" id="425595"/>
    <lineage>
        <taxon>Archaea</taxon>
        <taxon>Candidatus Micrarchaeota</taxon>
        <taxon>Candidatus Micrarchaeia</taxon>
        <taxon>Candidatus Micrarchaeales</taxon>
        <taxon>Candidatus Micrarchaeaceae</taxon>
        <taxon>Candidatus Micrarchaeum</taxon>
    </lineage>
</organism>
<proteinExistence type="predicted"/>
<evidence type="ECO:0000313" key="2">
    <source>
        <dbReference type="Proteomes" id="UP000332487"/>
    </source>
</evidence>
<dbReference type="EMBL" id="GG697240">
    <property type="protein sequence ID" value="EET89987.1"/>
    <property type="molecule type" value="Genomic_DNA"/>
</dbReference>
<reference evidence="1 2" key="1">
    <citation type="journal article" date="2009" name="Genome Biol.">
        <title>Community-wide analysis of microbial genome sequence signatures.</title>
        <authorList>
            <person name="Dick G.J."/>
            <person name="Andersson A.F."/>
            <person name="Baker B.J."/>
            <person name="Simmons S.L."/>
            <person name="Thomas B.C."/>
            <person name="Yelton A.P."/>
            <person name="Banfield J.F."/>
        </authorList>
    </citation>
    <scope>NUCLEOTIDE SEQUENCE [LARGE SCALE GENOMIC DNA]</scope>
    <source>
        <strain evidence="1">ARMAN-2</strain>
    </source>
</reference>
<dbReference type="SUPFAM" id="SSF57783">
    <property type="entry name" value="Zinc beta-ribbon"/>
    <property type="match status" value="1"/>
</dbReference>